<dbReference type="Proteomes" id="UP001302812">
    <property type="component" value="Unassembled WGS sequence"/>
</dbReference>
<comment type="caution">
    <text evidence="1">The sequence shown here is derived from an EMBL/GenBank/DDBJ whole genome shotgun (WGS) entry which is preliminary data.</text>
</comment>
<name>A0AAN6YXZ9_9PEZI</name>
<dbReference type="GeneID" id="89938275"/>
<proteinExistence type="predicted"/>
<dbReference type="AlphaFoldDB" id="A0AAN6YXZ9"/>
<accession>A0AAN6YXZ9</accession>
<reference evidence="1" key="1">
    <citation type="journal article" date="2023" name="Mol. Phylogenet. Evol.">
        <title>Genome-scale phylogeny and comparative genomics of the fungal order Sordariales.</title>
        <authorList>
            <person name="Hensen N."/>
            <person name="Bonometti L."/>
            <person name="Westerberg I."/>
            <person name="Brannstrom I.O."/>
            <person name="Guillou S."/>
            <person name="Cros-Aarteil S."/>
            <person name="Calhoun S."/>
            <person name="Haridas S."/>
            <person name="Kuo A."/>
            <person name="Mondo S."/>
            <person name="Pangilinan J."/>
            <person name="Riley R."/>
            <person name="LaButti K."/>
            <person name="Andreopoulos B."/>
            <person name="Lipzen A."/>
            <person name="Chen C."/>
            <person name="Yan M."/>
            <person name="Daum C."/>
            <person name="Ng V."/>
            <person name="Clum A."/>
            <person name="Steindorff A."/>
            <person name="Ohm R.A."/>
            <person name="Martin F."/>
            <person name="Silar P."/>
            <person name="Natvig D.O."/>
            <person name="Lalanne C."/>
            <person name="Gautier V."/>
            <person name="Ament-Velasquez S.L."/>
            <person name="Kruys A."/>
            <person name="Hutchinson M.I."/>
            <person name="Powell A.J."/>
            <person name="Barry K."/>
            <person name="Miller A.N."/>
            <person name="Grigoriev I.V."/>
            <person name="Debuchy R."/>
            <person name="Gladieux P."/>
            <person name="Hiltunen Thoren M."/>
            <person name="Johannesson H."/>
        </authorList>
    </citation>
    <scope>NUCLEOTIDE SEQUENCE</scope>
    <source>
        <strain evidence="1">CBS 508.74</strain>
    </source>
</reference>
<dbReference type="EMBL" id="MU853332">
    <property type="protein sequence ID" value="KAK4117698.1"/>
    <property type="molecule type" value="Genomic_DNA"/>
</dbReference>
<gene>
    <name evidence="1" type="ORF">N656DRAFT_773878</name>
</gene>
<protein>
    <submittedName>
        <fullName evidence="1">Uncharacterized protein</fullName>
    </submittedName>
</protein>
<evidence type="ECO:0000313" key="2">
    <source>
        <dbReference type="Proteomes" id="UP001302812"/>
    </source>
</evidence>
<dbReference type="RefSeq" id="XP_064675268.1">
    <property type="nucleotide sequence ID" value="XM_064814150.1"/>
</dbReference>
<evidence type="ECO:0000313" key="1">
    <source>
        <dbReference type="EMBL" id="KAK4117698.1"/>
    </source>
</evidence>
<organism evidence="1 2">
    <name type="scientific">Canariomyces notabilis</name>
    <dbReference type="NCBI Taxonomy" id="2074819"/>
    <lineage>
        <taxon>Eukaryota</taxon>
        <taxon>Fungi</taxon>
        <taxon>Dikarya</taxon>
        <taxon>Ascomycota</taxon>
        <taxon>Pezizomycotina</taxon>
        <taxon>Sordariomycetes</taxon>
        <taxon>Sordariomycetidae</taxon>
        <taxon>Sordariales</taxon>
        <taxon>Chaetomiaceae</taxon>
        <taxon>Canariomyces</taxon>
    </lineage>
</organism>
<reference evidence="1" key="2">
    <citation type="submission" date="2023-05" db="EMBL/GenBank/DDBJ databases">
        <authorList>
            <consortium name="Lawrence Berkeley National Laboratory"/>
            <person name="Steindorff A."/>
            <person name="Hensen N."/>
            <person name="Bonometti L."/>
            <person name="Westerberg I."/>
            <person name="Brannstrom I.O."/>
            <person name="Guillou S."/>
            <person name="Cros-Aarteil S."/>
            <person name="Calhoun S."/>
            <person name="Haridas S."/>
            <person name="Kuo A."/>
            <person name="Mondo S."/>
            <person name="Pangilinan J."/>
            <person name="Riley R."/>
            <person name="Labutti K."/>
            <person name="Andreopoulos B."/>
            <person name="Lipzen A."/>
            <person name="Chen C."/>
            <person name="Yanf M."/>
            <person name="Daum C."/>
            <person name="Ng V."/>
            <person name="Clum A."/>
            <person name="Ohm R."/>
            <person name="Martin F."/>
            <person name="Silar P."/>
            <person name="Natvig D."/>
            <person name="Lalanne C."/>
            <person name="Gautier V."/>
            <person name="Ament-Velasquez S.L."/>
            <person name="Kruys A."/>
            <person name="Hutchinson M.I."/>
            <person name="Powell A.J."/>
            <person name="Barry K."/>
            <person name="Miller A.N."/>
            <person name="Grigoriev I.V."/>
            <person name="Debuchy R."/>
            <person name="Gladieux P."/>
            <person name="Thoren M.H."/>
            <person name="Johannesson H."/>
        </authorList>
    </citation>
    <scope>NUCLEOTIDE SEQUENCE</scope>
    <source>
        <strain evidence="1">CBS 508.74</strain>
    </source>
</reference>
<keyword evidence="2" id="KW-1185">Reference proteome</keyword>
<sequence>MSYNEPWFTPHERNAVAVLLAPLPPSWPVSLSTVSFNFSWFLSLFFVPDPAVIFAQKIWGTGRSQKPTEAVYSSKFNQGDGQSI</sequence>